<evidence type="ECO:0000256" key="3">
    <source>
        <dbReference type="SAM" id="Phobius"/>
    </source>
</evidence>
<keyword evidence="3" id="KW-0812">Transmembrane</keyword>
<feature type="region of interest" description="Disordered" evidence="2">
    <location>
        <begin position="1"/>
        <end position="22"/>
    </location>
</feature>
<evidence type="ECO:0000256" key="1">
    <source>
        <dbReference type="ARBA" id="ARBA00006068"/>
    </source>
</evidence>
<proteinExistence type="inferred from homology"/>
<organism evidence="5 6">
    <name type="scientific">Amylolactobacillus amylotrophicus DSM 20534</name>
    <dbReference type="NCBI Taxonomy" id="1423722"/>
    <lineage>
        <taxon>Bacteria</taxon>
        <taxon>Bacillati</taxon>
        <taxon>Bacillota</taxon>
        <taxon>Bacilli</taxon>
        <taxon>Lactobacillales</taxon>
        <taxon>Lactobacillaceae</taxon>
        <taxon>Amylolactobacillus</taxon>
    </lineage>
</organism>
<name>A0A0R1H5M8_9LACO</name>
<feature type="domain" description="Cell envelope-related transcriptional attenuator" evidence="4">
    <location>
        <begin position="98"/>
        <end position="242"/>
    </location>
</feature>
<accession>A0A0R1H5M8</accession>
<dbReference type="PANTHER" id="PTHR33392">
    <property type="entry name" value="POLYISOPRENYL-TEICHOIC ACID--PEPTIDOGLYCAN TEICHOIC ACID TRANSFERASE TAGU"/>
    <property type="match status" value="1"/>
</dbReference>
<reference evidence="5 6" key="1">
    <citation type="journal article" date="2015" name="Genome Announc.">
        <title>Expanding the biotechnology potential of lactobacilli through comparative genomics of 213 strains and associated genera.</title>
        <authorList>
            <person name="Sun Z."/>
            <person name="Harris H.M."/>
            <person name="McCann A."/>
            <person name="Guo C."/>
            <person name="Argimon S."/>
            <person name="Zhang W."/>
            <person name="Yang X."/>
            <person name="Jeffery I.B."/>
            <person name="Cooney J.C."/>
            <person name="Kagawa T.F."/>
            <person name="Liu W."/>
            <person name="Song Y."/>
            <person name="Salvetti E."/>
            <person name="Wrobel A."/>
            <person name="Rasinkangas P."/>
            <person name="Parkhill J."/>
            <person name="Rea M.C."/>
            <person name="O'Sullivan O."/>
            <person name="Ritari J."/>
            <person name="Douillard F.P."/>
            <person name="Paul Ross R."/>
            <person name="Yang R."/>
            <person name="Briner A.E."/>
            <person name="Felis G.E."/>
            <person name="de Vos W.M."/>
            <person name="Barrangou R."/>
            <person name="Klaenhammer T.R."/>
            <person name="Caufield P.W."/>
            <person name="Cui Y."/>
            <person name="Zhang H."/>
            <person name="O'Toole P.W."/>
        </authorList>
    </citation>
    <scope>NUCLEOTIDE SEQUENCE [LARGE SCALE GENOMIC DNA]</scope>
    <source>
        <strain evidence="5 6">DSM 20534</strain>
    </source>
</reference>
<protein>
    <submittedName>
        <fullName evidence="5">Cell envelope-related function transcriptional attenuator common domain protein</fullName>
    </submittedName>
</protein>
<evidence type="ECO:0000259" key="4">
    <source>
        <dbReference type="Pfam" id="PF03816"/>
    </source>
</evidence>
<comment type="similarity">
    <text evidence="1">Belongs to the LytR/CpsA/Psr (LCP) family.</text>
</comment>
<evidence type="ECO:0000313" key="6">
    <source>
        <dbReference type="Proteomes" id="UP000050909"/>
    </source>
</evidence>
<evidence type="ECO:0000313" key="5">
    <source>
        <dbReference type="EMBL" id="KRK38714.1"/>
    </source>
</evidence>
<keyword evidence="3" id="KW-1133">Transmembrane helix</keyword>
<gene>
    <name evidence="5" type="ORF">FC62_GL000403</name>
</gene>
<keyword evidence="6" id="KW-1185">Reference proteome</keyword>
<feature type="transmembrane region" description="Helical" evidence="3">
    <location>
        <begin position="29"/>
        <end position="49"/>
    </location>
</feature>
<keyword evidence="3" id="KW-0472">Membrane</keyword>
<evidence type="ECO:0000256" key="2">
    <source>
        <dbReference type="SAM" id="MobiDB-lite"/>
    </source>
</evidence>
<dbReference type="AlphaFoldDB" id="A0A0R1H5M8"/>
<dbReference type="EMBL" id="AZCV01000001">
    <property type="protein sequence ID" value="KRK38714.1"/>
    <property type="molecule type" value="Genomic_DNA"/>
</dbReference>
<feature type="compositionally biased region" description="Basic residues" evidence="2">
    <location>
        <begin position="8"/>
        <end position="22"/>
    </location>
</feature>
<dbReference type="InterPro" id="IPR050922">
    <property type="entry name" value="LytR/CpsA/Psr_CW_biosynth"/>
</dbReference>
<dbReference type="RefSeq" id="WP_054746010.1">
    <property type="nucleotide sequence ID" value="NZ_AZCV01000001.1"/>
</dbReference>
<dbReference type="Gene3D" id="3.40.630.190">
    <property type="entry name" value="LCP protein"/>
    <property type="match status" value="1"/>
</dbReference>
<dbReference type="Proteomes" id="UP000050909">
    <property type="component" value="Unassembled WGS sequence"/>
</dbReference>
<dbReference type="InterPro" id="IPR004474">
    <property type="entry name" value="LytR_CpsA_psr"/>
</dbReference>
<dbReference type="Pfam" id="PF03816">
    <property type="entry name" value="LytR_cpsA_psr"/>
    <property type="match status" value="1"/>
</dbReference>
<dbReference type="PATRIC" id="fig|1423722.3.peg.410"/>
<dbReference type="NCBIfam" id="TIGR00350">
    <property type="entry name" value="lytR_cpsA_psr"/>
    <property type="match status" value="1"/>
</dbReference>
<comment type="caution">
    <text evidence="5">The sequence shown here is derived from an EMBL/GenBank/DDBJ whole genome shotgun (WGS) entry which is preliminary data.</text>
</comment>
<sequence>MDQEQLKHEHHKHHKHHSKKHRNKVIRRTVITIFLVLLVAVGGYGFWVFNTAKNKLDDSYKSAGEKQAARSIVSDKKPLNVLLLGVDTGAFGRNYQGRSDTMIIATVNPAKKRTTLTSIPRDTMAELVGTKTYDFERINAAYQRGGAPMALKSISELLNVPLEYYVTINMGGMEKIVESVGGVDVNVPFTFTSRGQEFVKGPMHLNGEQALKYARMRYEDPRGDYGRQDRQRDVIAAVIKSAVTTRSLTNFQDILGSISKNMVTNLSFDDMVAVFTDYRQYGKTIKNDYVQGAGALWGDAMVQIASTKELQRVSDNLRTESGLDKATLNNETTYQNKMNVEKNGFVFGSSSNQQDFKVFER</sequence>
<dbReference type="PANTHER" id="PTHR33392:SF6">
    <property type="entry name" value="POLYISOPRENYL-TEICHOIC ACID--PEPTIDOGLYCAN TEICHOIC ACID TRANSFERASE TAGU"/>
    <property type="match status" value="1"/>
</dbReference>